<reference evidence="14" key="2">
    <citation type="journal article" date="2009" name="Mol. Phylogenet. Evol.">
        <title>Phylogenetic approaches for the analysis of mitochondrial genome sequence data in the Hymenoptera--a lineage with both rapidly and slowly evolving mitochondrial genomes.</title>
        <authorList>
            <person name="Dowton M."/>
            <person name="Cameron S.L."/>
            <person name="Austin A.D."/>
            <person name="Whiting M.F."/>
        </authorList>
    </citation>
    <scope>NUCLEOTIDE SEQUENCE</scope>
</reference>
<keyword evidence="5 12" id="KW-0138">CF(0)</keyword>
<keyword evidence="7 12" id="KW-0375">Hydrogen ion transport</keyword>
<dbReference type="EMBL" id="FJ478175">
    <property type="protein sequence ID" value="ACJ69602.1"/>
    <property type="molecule type" value="Genomic_DNA"/>
</dbReference>
<comment type="similarity">
    <text evidence="2 12">Belongs to the ATPase protein 8 family.</text>
</comment>
<dbReference type="AlphaFoldDB" id="C4NCF8"/>
<dbReference type="GO" id="GO:0031966">
    <property type="term" value="C:mitochondrial membrane"/>
    <property type="evidence" value="ECO:0007669"/>
    <property type="project" value="UniProtKB-SubCell"/>
</dbReference>
<evidence type="ECO:0000256" key="4">
    <source>
        <dbReference type="ARBA" id="ARBA00022448"/>
    </source>
</evidence>
<evidence type="ECO:0000313" key="14">
    <source>
        <dbReference type="EMBL" id="ACJ69602.1"/>
    </source>
</evidence>
<comment type="subcellular location">
    <subcellularLocation>
        <location evidence="1 12">Mitochondrion membrane</location>
        <topology evidence="1 12">Single-pass membrane protein</topology>
    </subcellularLocation>
</comment>
<keyword evidence="9 12" id="KW-0406">Ion transport</keyword>
<feature type="transmembrane region" description="Helical" evidence="13">
    <location>
        <begin position="6"/>
        <end position="30"/>
    </location>
</feature>
<evidence type="ECO:0000256" key="5">
    <source>
        <dbReference type="ARBA" id="ARBA00022547"/>
    </source>
</evidence>
<evidence type="ECO:0000256" key="13">
    <source>
        <dbReference type="SAM" id="Phobius"/>
    </source>
</evidence>
<gene>
    <name evidence="14" type="primary">ATP8</name>
</gene>
<sequence>MPQMKPIFWIFLLFVLTGFLFITLLLINYLMNIYYKKQDKINKEKNKITNQLFNNNKKIKW</sequence>
<evidence type="ECO:0000256" key="7">
    <source>
        <dbReference type="ARBA" id="ARBA00022781"/>
    </source>
</evidence>
<organism evidence="14">
    <name type="scientific">Schlettererius cinctipes</name>
    <dbReference type="NCBI Taxonomy" id="32424"/>
    <lineage>
        <taxon>Eukaryota</taxon>
        <taxon>Metazoa</taxon>
        <taxon>Ecdysozoa</taxon>
        <taxon>Arthropoda</taxon>
        <taxon>Hexapoda</taxon>
        <taxon>Insecta</taxon>
        <taxon>Pterygota</taxon>
        <taxon>Neoptera</taxon>
        <taxon>Endopterygota</taxon>
        <taxon>Hymenoptera</taxon>
        <taxon>Apocrita</taxon>
        <taxon>Stephanoidea</taxon>
        <taxon>Stephanidae</taxon>
        <taxon>Schlettererinae</taxon>
        <taxon>Schlettererius</taxon>
    </lineage>
</organism>
<reference evidence="14" key="1">
    <citation type="journal article" date="2009" name="Mol. Biol. Evol.">
        <title>Characterization of 67 mitochondrial tRNA gene rearrangements in the Hymenoptera suggests that mitochondrial tRNA gene position is selectively neutral.</title>
        <authorList>
            <person name="Dowton M."/>
            <person name="Cameron S.L."/>
            <person name="Dowavic J.I."/>
            <person name="Austin A.D."/>
            <person name="Whiting M.F."/>
        </authorList>
    </citation>
    <scope>NUCLEOTIDE SEQUENCE</scope>
</reference>
<comment type="subunit">
    <text evidence="3">F-type ATPases have 2 components, CF(1) - the catalytic core - and CF(0) - the membrane proton channel.</text>
</comment>
<keyword evidence="4 12" id="KW-0813">Transport</keyword>
<dbReference type="Pfam" id="PF00895">
    <property type="entry name" value="ATP-synt_8"/>
    <property type="match status" value="1"/>
</dbReference>
<evidence type="ECO:0000256" key="1">
    <source>
        <dbReference type="ARBA" id="ARBA00004304"/>
    </source>
</evidence>
<protein>
    <recommendedName>
        <fullName evidence="12">ATP synthase complex subunit 8</fullName>
    </recommendedName>
</protein>
<evidence type="ECO:0000256" key="3">
    <source>
        <dbReference type="ARBA" id="ARBA00011291"/>
    </source>
</evidence>
<evidence type="ECO:0000256" key="12">
    <source>
        <dbReference type="RuleBase" id="RU003661"/>
    </source>
</evidence>
<evidence type="ECO:0000256" key="9">
    <source>
        <dbReference type="ARBA" id="ARBA00023065"/>
    </source>
</evidence>
<evidence type="ECO:0000256" key="11">
    <source>
        <dbReference type="ARBA" id="ARBA00023136"/>
    </source>
</evidence>
<geneLocation type="mitochondrion" evidence="14"/>
<accession>C4NCF8</accession>
<keyword evidence="11 13" id="KW-0472">Membrane</keyword>
<dbReference type="GO" id="GO:0015986">
    <property type="term" value="P:proton motive force-driven ATP synthesis"/>
    <property type="evidence" value="ECO:0007669"/>
    <property type="project" value="InterPro"/>
</dbReference>
<dbReference type="GO" id="GO:0015078">
    <property type="term" value="F:proton transmembrane transporter activity"/>
    <property type="evidence" value="ECO:0007669"/>
    <property type="project" value="InterPro"/>
</dbReference>
<name>C4NCF8_9HYME</name>
<dbReference type="GO" id="GO:0045259">
    <property type="term" value="C:proton-transporting ATP synthase complex"/>
    <property type="evidence" value="ECO:0007669"/>
    <property type="project" value="UniProtKB-KW"/>
</dbReference>
<evidence type="ECO:0000256" key="6">
    <source>
        <dbReference type="ARBA" id="ARBA00022692"/>
    </source>
</evidence>
<evidence type="ECO:0000256" key="2">
    <source>
        <dbReference type="ARBA" id="ARBA00008892"/>
    </source>
</evidence>
<keyword evidence="6 12" id="KW-0812">Transmembrane</keyword>
<proteinExistence type="inferred from homology"/>
<dbReference type="InterPro" id="IPR001421">
    <property type="entry name" value="ATP8_metazoa"/>
</dbReference>
<evidence type="ECO:0000256" key="10">
    <source>
        <dbReference type="ARBA" id="ARBA00023128"/>
    </source>
</evidence>
<keyword evidence="8 13" id="KW-1133">Transmembrane helix</keyword>
<evidence type="ECO:0000256" key="8">
    <source>
        <dbReference type="ARBA" id="ARBA00022989"/>
    </source>
</evidence>
<keyword evidence="10 12" id="KW-0496">Mitochondrion</keyword>